<evidence type="ECO:0000313" key="2">
    <source>
        <dbReference type="EMBL" id="GBG77615.1"/>
    </source>
</evidence>
<accession>A0A388L5N8</accession>
<evidence type="ECO:0000256" key="1">
    <source>
        <dbReference type="SAM" id="MobiDB-lite"/>
    </source>
</evidence>
<keyword evidence="3" id="KW-1185">Reference proteome</keyword>
<protein>
    <submittedName>
        <fullName evidence="2">Uncharacterized protein</fullName>
    </submittedName>
</protein>
<reference evidence="2 3" key="1">
    <citation type="journal article" date="2018" name="Cell">
        <title>The Chara Genome: Secondary Complexity and Implications for Plant Terrestrialization.</title>
        <authorList>
            <person name="Nishiyama T."/>
            <person name="Sakayama H."/>
            <person name="Vries J.D."/>
            <person name="Buschmann H."/>
            <person name="Saint-Marcoux D."/>
            <person name="Ullrich K.K."/>
            <person name="Haas F.B."/>
            <person name="Vanderstraeten L."/>
            <person name="Becker D."/>
            <person name="Lang D."/>
            <person name="Vosolsobe S."/>
            <person name="Rombauts S."/>
            <person name="Wilhelmsson P.K.I."/>
            <person name="Janitza P."/>
            <person name="Kern R."/>
            <person name="Heyl A."/>
            <person name="Rumpler F."/>
            <person name="Villalobos L.I.A.C."/>
            <person name="Clay J.M."/>
            <person name="Skokan R."/>
            <person name="Toyoda A."/>
            <person name="Suzuki Y."/>
            <person name="Kagoshima H."/>
            <person name="Schijlen E."/>
            <person name="Tajeshwar N."/>
            <person name="Catarino B."/>
            <person name="Hetherington A.J."/>
            <person name="Saltykova A."/>
            <person name="Bonnot C."/>
            <person name="Breuninger H."/>
            <person name="Symeonidi A."/>
            <person name="Radhakrishnan G.V."/>
            <person name="Van Nieuwerburgh F."/>
            <person name="Deforce D."/>
            <person name="Chang C."/>
            <person name="Karol K.G."/>
            <person name="Hedrich R."/>
            <person name="Ulvskov P."/>
            <person name="Glockner G."/>
            <person name="Delwiche C.F."/>
            <person name="Petrasek J."/>
            <person name="Van de Peer Y."/>
            <person name="Friml J."/>
            <person name="Beilby M."/>
            <person name="Dolan L."/>
            <person name="Kohara Y."/>
            <person name="Sugano S."/>
            <person name="Fujiyama A."/>
            <person name="Delaux P.-M."/>
            <person name="Quint M."/>
            <person name="TheiBen G."/>
            <person name="Hagemann M."/>
            <person name="Harholt J."/>
            <person name="Dunand C."/>
            <person name="Zachgo S."/>
            <person name="Langdale J."/>
            <person name="Maumus F."/>
            <person name="Straeten D.V.D."/>
            <person name="Gould S.B."/>
            <person name="Rensing S.A."/>
        </authorList>
    </citation>
    <scope>NUCLEOTIDE SEQUENCE [LARGE SCALE GENOMIC DNA]</scope>
    <source>
        <strain evidence="2 3">S276</strain>
    </source>
</reference>
<gene>
    <name evidence="2" type="ORF">CBR_g24061</name>
</gene>
<comment type="caution">
    <text evidence="2">The sequence shown here is derived from an EMBL/GenBank/DDBJ whole genome shotgun (WGS) entry which is preliminary data.</text>
</comment>
<name>A0A388L5N8_CHABU</name>
<dbReference type="Gramene" id="GBG77615">
    <property type="protein sequence ID" value="GBG77615"/>
    <property type="gene ID" value="CBR_g24061"/>
</dbReference>
<dbReference type="Proteomes" id="UP000265515">
    <property type="component" value="Unassembled WGS sequence"/>
</dbReference>
<proteinExistence type="predicted"/>
<feature type="compositionally biased region" description="Acidic residues" evidence="1">
    <location>
        <begin position="334"/>
        <end position="360"/>
    </location>
</feature>
<sequence length="476" mass="51459">MSESPLLRRAQVYTAPWLGGASGMRGTRGGLSTTLAGKVSVVAVEGDSVRAPRGGMTVQAAAQTPTSAQNSRALLSGKDTARRNKALREVLLRDLGGRRASVTRAAACPGKGGEDKLEALSHRESRVLQVVLDGIAEVEVIAMITRWRQRGTSVLLTILDRAEAAREVATLLRGTAGATAERRTALGSAMRGGGVTRALRLGGGGGVKTDSHLLMVPGGLASLRGQCELRTDTEGELLGILFGKVRDGHVEPITSEVLVFLAQLLDDLPLNIISRCNERPTPATLTRTLVPHLLWSTSTEFDRDNSYYPSSGHYLVIDVTDLTLWDLITRRVEAEEEVNEEEEEREEVSKEEEENSGAESEDLHYHESEEGELEGSDSGGSDSSNGRSEEEDEAAAQKRRERAKGKWPVEDSDEPVAWLLQSDPARNPESPQEEPGEDCVTTAEGYRSRRCRRSPSPTQSSPPPRPTVRIRGDAGA</sequence>
<dbReference type="EMBL" id="BFEA01000272">
    <property type="protein sequence ID" value="GBG77615.1"/>
    <property type="molecule type" value="Genomic_DNA"/>
</dbReference>
<dbReference type="AlphaFoldDB" id="A0A388L5N8"/>
<feature type="region of interest" description="Disordered" evidence="1">
    <location>
        <begin position="334"/>
        <end position="476"/>
    </location>
</feature>
<evidence type="ECO:0000313" key="3">
    <source>
        <dbReference type="Proteomes" id="UP000265515"/>
    </source>
</evidence>
<organism evidence="2 3">
    <name type="scientific">Chara braunii</name>
    <name type="common">Braun's stonewort</name>
    <dbReference type="NCBI Taxonomy" id="69332"/>
    <lineage>
        <taxon>Eukaryota</taxon>
        <taxon>Viridiplantae</taxon>
        <taxon>Streptophyta</taxon>
        <taxon>Charophyceae</taxon>
        <taxon>Charales</taxon>
        <taxon>Characeae</taxon>
        <taxon>Chara</taxon>
    </lineage>
</organism>